<dbReference type="VEuPathDB" id="FungiDB:RhiirFUN_018731"/>
<dbReference type="Gene3D" id="3.30.710.10">
    <property type="entry name" value="Potassium Channel Kv1.1, Chain A"/>
    <property type="match status" value="1"/>
</dbReference>
<dbReference type="Pfam" id="PF07534">
    <property type="entry name" value="TLD"/>
    <property type="match status" value="1"/>
</dbReference>
<dbReference type="Pfam" id="PF00651">
    <property type="entry name" value="BTB"/>
    <property type="match status" value="1"/>
</dbReference>
<dbReference type="Pfam" id="PF07707">
    <property type="entry name" value="BACK"/>
    <property type="match status" value="1"/>
</dbReference>
<dbReference type="VEuPathDB" id="FungiDB:FUN_019828"/>
<evidence type="ECO:0000313" key="4">
    <source>
        <dbReference type="Proteomes" id="UP000234323"/>
    </source>
</evidence>
<dbReference type="InterPro" id="IPR011705">
    <property type="entry name" value="BACK"/>
</dbReference>
<name>A0A2I1GPJ3_9GLOM</name>
<dbReference type="PANTHER" id="PTHR24410">
    <property type="entry name" value="HL07962P-RELATED"/>
    <property type="match status" value="1"/>
</dbReference>
<dbReference type="InterPro" id="IPR011333">
    <property type="entry name" value="SKP1/BTB/POZ_sf"/>
</dbReference>
<dbReference type="PROSITE" id="PS51886">
    <property type="entry name" value="TLDC"/>
    <property type="match status" value="1"/>
</dbReference>
<keyword evidence="4" id="KW-1185">Reference proteome</keyword>
<dbReference type="SMART" id="SM00225">
    <property type="entry name" value="BTB"/>
    <property type="match status" value="1"/>
</dbReference>
<evidence type="ECO:0008006" key="5">
    <source>
        <dbReference type="Google" id="ProtNLM"/>
    </source>
</evidence>
<feature type="domain" description="TLDc" evidence="2">
    <location>
        <begin position="304"/>
        <end position="500"/>
    </location>
</feature>
<feature type="domain" description="BTB" evidence="1">
    <location>
        <begin position="22"/>
        <end position="95"/>
    </location>
</feature>
<dbReference type="PROSITE" id="PS50097">
    <property type="entry name" value="BTB"/>
    <property type="match status" value="1"/>
</dbReference>
<dbReference type="AlphaFoldDB" id="A0A2I1GPJ3"/>
<dbReference type="InterPro" id="IPR051481">
    <property type="entry name" value="BTB-POZ/Galectin-3-binding"/>
</dbReference>
<dbReference type="VEuPathDB" id="FungiDB:RhiirA1_528003"/>
<dbReference type="PANTHER" id="PTHR24410:SF23">
    <property type="entry name" value="BTB DOMAIN-CONTAINING PROTEIN-RELATED"/>
    <property type="match status" value="1"/>
</dbReference>
<organism evidence="3 4">
    <name type="scientific">Rhizophagus irregularis</name>
    <dbReference type="NCBI Taxonomy" id="588596"/>
    <lineage>
        <taxon>Eukaryota</taxon>
        <taxon>Fungi</taxon>
        <taxon>Fungi incertae sedis</taxon>
        <taxon>Mucoromycota</taxon>
        <taxon>Glomeromycotina</taxon>
        <taxon>Glomeromycetes</taxon>
        <taxon>Glomerales</taxon>
        <taxon>Glomeraceae</taxon>
        <taxon>Rhizophagus</taxon>
    </lineage>
</organism>
<protein>
    <recommendedName>
        <fullName evidence="5">Kelch-like protein 17</fullName>
    </recommendedName>
</protein>
<reference evidence="3 4" key="1">
    <citation type="submission" date="2015-10" db="EMBL/GenBank/DDBJ databases">
        <title>Genome analyses suggest a sexual origin of heterokaryosis in a supposedly ancient asexual fungus.</title>
        <authorList>
            <person name="Ropars J."/>
            <person name="Sedzielewska K."/>
            <person name="Noel J."/>
            <person name="Charron P."/>
            <person name="Farinelli L."/>
            <person name="Marton T."/>
            <person name="Kruger M."/>
            <person name="Pelin A."/>
            <person name="Brachmann A."/>
            <person name="Corradi N."/>
        </authorList>
    </citation>
    <scope>NUCLEOTIDE SEQUENCE [LARGE SCALE GENOMIC DNA]</scope>
    <source>
        <strain evidence="3 4">A4</strain>
    </source>
</reference>
<evidence type="ECO:0000259" key="2">
    <source>
        <dbReference type="PROSITE" id="PS51886"/>
    </source>
</evidence>
<dbReference type="InterPro" id="IPR006571">
    <property type="entry name" value="TLDc_dom"/>
</dbReference>
<dbReference type="EMBL" id="LLXI01000651">
    <property type="protein sequence ID" value="PKY48561.1"/>
    <property type="molecule type" value="Genomic_DNA"/>
</dbReference>
<comment type="caution">
    <text evidence="3">The sequence shown here is derived from an EMBL/GenBank/DDBJ whole genome shotgun (WGS) entry which is preliminary data.</text>
</comment>
<dbReference type="InterPro" id="IPR000210">
    <property type="entry name" value="BTB/POZ_dom"/>
</dbReference>
<gene>
    <name evidence="3" type="ORF">RhiirA4_544699</name>
</gene>
<dbReference type="OrthoDB" id="45365at2759"/>
<evidence type="ECO:0000313" key="3">
    <source>
        <dbReference type="EMBL" id="PKY48561.1"/>
    </source>
</evidence>
<dbReference type="Proteomes" id="UP000234323">
    <property type="component" value="Unassembled WGS sequence"/>
</dbReference>
<sequence length="523" mass="60451">MAEFYSSLSKDLTMLLTDTSDYNMIITVGEEPDVKKYHVHSNILRVRSKYFSKAVSADWARKENGIILFSKPNIESDVFDIILRFIYGGKINFTDKMSSSKIFDCLKAADELCLDEFLDYAQTCLLGRKDWLKENLFLLYRDTFPPSSLTKLQEYCINQIRKYPLKLFISPEFITLPKVCLEELVQDDLLEISELQLFEKLIEWGIANTEDLTQTNINKFSEKDCASLSLTLDKLLKHIRFYHMESNDFYLRVTPLKAVLGTNFYDEMEVYHNKSTTTSTNGTSIPKPKKFINLLPNRGAIISKIMNLQQGAIISSWIDRKDIGQTDNVYYTTENNPYNFKLLLRGSKDGFSSSTFHSKVKKCRSTVTLFKLKNHDDFFIGGYNPDEWDAPYWPKFKHNGNAFLFSFSSDGSTNNNNQRDEIQPENVITDKQGRIARIKKDEEKFALNLWRSTGPSFGKFDILMQTGGIRLKHNSYVPNVIPLQDGENYKIEEYEVFEVTQKVDESGGEKDRETNDVVVEIHE</sequence>
<dbReference type="SUPFAM" id="SSF54695">
    <property type="entry name" value="POZ domain"/>
    <property type="match status" value="1"/>
</dbReference>
<evidence type="ECO:0000259" key="1">
    <source>
        <dbReference type="PROSITE" id="PS50097"/>
    </source>
</evidence>
<dbReference type="Gene3D" id="1.25.40.420">
    <property type="match status" value="1"/>
</dbReference>
<proteinExistence type="predicted"/>
<accession>A0A2I1GPJ3</accession>